<gene>
    <name evidence="1" type="ORF">P1A27_04645</name>
</gene>
<evidence type="ECO:0000313" key="2">
    <source>
        <dbReference type="Proteomes" id="UP001174037"/>
    </source>
</evidence>
<reference evidence="1" key="2">
    <citation type="submission" date="2023-03" db="EMBL/GenBank/DDBJ databases">
        <authorList>
            <person name="Vazquez L."/>
            <person name="Rodriguez J."/>
            <person name="Mayo B."/>
            <person name="Florez A.B."/>
        </authorList>
    </citation>
    <scope>NUCLEOTIDE SEQUENCE</scope>
    <source>
        <strain evidence="1">5A3I</strain>
    </source>
</reference>
<proteinExistence type="predicted"/>
<protein>
    <submittedName>
        <fullName evidence="1">Uncharacterized protein</fullName>
    </submittedName>
</protein>
<sequence>MFPYQLEETNILKNEKIIESFYNDIKRLWLQKNFIIQSDLYKSPIQYSTENKLKFNEYEYERIINKNSLEKYYYERIKGYKKITFFYSSGMSAISNTMYIIKNLFSQSIKGITDIGYFETENFFEATKRLNILTVEKDSINELIDFYFFEPIQYNFKQICTDYVDRIEKIKNSETFLFIIIDITLCGDMFPFNKLIDRYKNAPNLVFILVESLLKLKQQGLELTNAGRATWHISTENFKECKAIWKLAKIISDTNGTHLSDFNSRVLNNENFLNSNDYTYTILSNNMEFYNEIKHINNQIIEEIVYRVSNIDPDVTMPFIFIKLKNSTEEFCRIFLSYIYDGFKKIGLTVDVRDSFGFRNLSVQYFVDRSSGESIFKIAIGHLKGIKYWILLDLIKKTDTYINIENFKKQFEVHK</sequence>
<dbReference type="RefSeq" id="WP_285323103.1">
    <property type="nucleotide sequence ID" value="NZ_JARGCK010000002.1"/>
</dbReference>
<reference evidence="1" key="1">
    <citation type="journal article" date="2023" name="Int. J. Mol. Sci.">
        <title>Antibiotic Resistance/Susceptibility Profiles of Staphylococcus equorum Strains from Cheese, and Genome Analysis for Antibiotic Resistance Genes.</title>
        <authorList>
            <person name="Vazquez L."/>
            <person name="Srednik M.E."/>
            <person name="Rodriguez J."/>
            <person name="Florez A.B."/>
            <person name="Mayo B."/>
        </authorList>
    </citation>
    <scope>NUCLEOTIDE SEQUENCE</scope>
    <source>
        <strain evidence="1">5A3I</strain>
    </source>
</reference>
<name>A0AAW7AGN5_9STAP</name>
<accession>A0AAW7AGN5</accession>
<dbReference type="AlphaFoldDB" id="A0AAW7AGN5"/>
<organism evidence="1 2">
    <name type="scientific">Staphylococcus equorum</name>
    <dbReference type="NCBI Taxonomy" id="246432"/>
    <lineage>
        <taxon>Bacteria</taxon>
        <taxon>Bacillati</taxon>
        <taxon>Bacillota</taxon>
        <taxon>Bacilli</taxon>
        <taxon>Bacillales</taxon>
        <taxon>Staphylococcaceae</taxon>
        <taxon>Staphylococcus</taxon>
    </lineage>
</organism>
<comment type="caution">
    <text evidence="1">The sequence shown here is derived from an EMBL/GenBank/DDBJ whole genome shotgun (WGS) entry which is preliminary data.</text>
</comment>
<evidence type="ECO:0000313" key="1">
    <source>
        <dbReference type="EMBL" id="MDK9865258.1"/>
    </source>
</evidence>
<dbReference type="EMBL" id="JARGCK010000002">
    <property type="protein sequence ID" value="MDK9865258.1"/>
    <property type="molecule type" value="Genomic_DNA"/>
</dbReference>
<dbReference type="Proteomes" id="UP001174037">
    <property type="component" value="Unassembled WGS sequence"/>
</dbReference>